<evidence type="ECO:0000313" key="2">
    <source>
        <dbReference type="EMBL" id="SIM88909.1"/>
    </source>
</evidence>
<accession>A0A1N5WUP0</accession>
<protein>
    <submittedName>
        <fullName evidence="2">Uncharacterized protein</fullName>
    </submittedName>
</protein>
<dbReference type="InterPro" id="IPR009363">
    <property type="entry name" value="Phage_Mu_Gp16"/>
</dbReference>
<dbReference type="AlphaFoldDB" id="A0A1N5WUP0"/>
<dbReference type="Proteomes" id="UP000195607">
    <property type="component" value="Chromosome I"/>
</dbReference>
<gene>
    <name evidence="2" type="ORF">CSP5_1998</name>
</gene>
<feature type="compositionally biased region" description="Polar residues" evidence="1">
    <location>
        <begin position="46"/>
        <end position="64"/>
    </location>
</feature>
<dbReference type="Pfam" id="PF06252">
    <property type="entry name" value="GemA"/>
    <property type="match status" value="1"/>
</dbReference>
<proteinExistence type="predicted"/>
<sequence length="170" mass="19116">MEESSERLEASEKFIKNLGKGEISELSVQEASRLIDELQKIKGEAASSTGSTGPTKKQKSFISNLQDSEERIAYTRKYLEKAGKKSVDELNVKEASLLIDGLMEKKGDPQRTRAQTDFQATPKQINYIKSLQKSEKDQKIVTEYLKSIGKKSLDEITRTEASTIIEKLKI</sequence>
<evidence type="ECO:0000313" key="3">
    <source>
        <dbReference type="Proteomes" id="UP000195607"/>
    </source>
</evidence>
<feature type="region of interest" description="Disordered" evidence="1">
    <location>
        <begin position="44"/>
        <end position="64"/>
    </location>
</feature>
<dbReference type="EMBL" id="LT671858">
    <property type="protein sequence ID" value="SIM88909.1"/>
    <property type="molecule type" value="Genomic_DNA"/>
</dbReference>
<organism evidence="2 3">
    <name type="scientific">Cuniculiplasma divulgatum</name>
    <dbReference type="NCBI Taxonomy" id="1673428"/>
    <lineage>
        <taxon>Archaea</taxon>
        <taxon>Methanobacteriati</taxon>
        <taxon>Thermoplasmatota</taxon>
        <taxon>Thermoplasmata</taxon>
        <taxon>Thermoplasmatales</taxon>
        <taxon>Cuniculiplasmataceae</taxon>
        <taxon>Cuniculiplasma</taxon>
    </lineage>
</organism>
<evidence type="ECO:0000256" key="1">
    <source>
        <dbReference type="SAM" id="MobiDB-lite"/>
    </source>
</evidence>
<reference evidence="2 3" key="1">
    <citation type="submission" date="2016-04" db="EMBL/GenBank/DDBJ databases">
        <authorList>
            <person name="Evans L.H."/>
            <person name="Alamgir A."/>
            <person name="Owens N."/>
            <person name="Weber N.D."/>
            <person name="Virtaneva K."/>
            <person name="Barbian K."/>
            <person name="Babar A."/>
            <person name="Rosenke K."/>
        </authorList>
    </citation>
    <scope>NUCLEOTIDE SEQUENCE [LARGE SCALE GENOMIC DNA]</scope>
    <source>
        <strain evidence="3">S5(T) (JCM 30642 \VKM B-2941)</strain>
    </source>
</reference>
<name>A0A1N5WUP0_9ARCH</name>